<evidence type="ECO:0000256" key="6">
    <source>
        <dbReference type="ARBA" id="ARBA00022777"/>
    </source>
</evidence>
<dbReference type="PANTHER" id="PTHR24056:SF222">
    <property type="entry name" value="CYCLIN-DEPENDENT KINASE-LIKE 1"/>
    <property type="match status" value="1"/>
</dbReference>
<evidence type="ECO:0000256" key="7">
    <source>
        <dbReference type="ARBA" id="ARBA00022840"/>
    </source>
</evidence>
<comment type="similarity">
    <text evidence="1">Belongs to the protein kinase superfamily. CMGC Ser/Thr protein kinase family. CDC2/CDKX subfamily.</text>
</comment>
<dbReference type="EC" id="2.7.11.22" evidence="2"/>
<evidence type="ECO:0000256" key="9">
    <source>
        <dbReference type="ARBA" id="ARBA00048367"/>
    </source>
</evidence>
<dbReference type="Pfam" id="PF00069">
    <property type="entry name" value="Pkinase"/>
    <property type="match status" value="1"/>
</dbReference>
<evidence type="ECO:0000313" key="14">
    <source>
        <dbReference type="Proteomes" id="UP001152747"/>
    </source>
</evidence>
<keyword evidence="11" id="KW-0732">Signal</keyword>
<dbReference type="GO" id="GO:0005524">
    <property type="term" value="F:ATP binding"/>
    <property type="evidence" value="ECO:0007669"/>
    <property type="project" value="UniProtKB-UniRule"/>
</dbReference>
<gene>
    <name evidence="13" type="ORF">CAMP_LOCUS14141</name>
</gene>
<keyword evidence="7 10" id="KW-0067">ATP-binding</keyword>
<evidence type="ECO:0000313" key="13">
    <source>
        <dbReference type="EMBL" id="CAI5451504.1"/>
    </source>
</evidence>
<dbReference type="OrthoDB" id="548217at2759"/>
<evidence type="ECO:0000259" key="12">
    <source>
        <dbReference type="PROSITE" id="PS50011"/>
    </source>
</evidence>
<evidence type="ECO:0000256" key="2">
    <source>
        <dbReference type="ARBA" id="ARBA00012425"/>
    </source>
</evidence>
<keyword evidence="4" id="KW-0808">Transferase</keyword>
<evidence type="ECO:0000256" key="11">
    <source>
        <dbReference type="SAM" id="SignalP"/>
    </source>
</evidence>
<keyword evidence="6" id="KW-0418">Kinase</keyword>
<dbReference type="InterPro" id="IPR050108">
    <property type="entry name" value="CDK"/>
</dbReference>
<dbReference type="InterPro" id="IPR011009">
    <property type="entry name" value="Kinase-like_dom_sf"/>
</dbReference>
<evidence type="ECO:0000256" key="10">
    <source>
        <dbReference type="PROSITE-ProRule" id="PRU10141"/>
    </source>
</evidence>
<dbReference type="PANTHER" id="PTHR24056">
    <property type="entry name" value="CELL DIVISION PROTEIN KINASE"/>
    <property type="match status" value="1"/>
</dbReference>
<feature type="chain" id="PRO_5040161205" description="cyclin-dependent kinase" evidence="11">
    <location>
        <begin position="17"/>
        <end position="562"/>
    </location>
</feature>
<comment type="catalytic activity">
    <reaction evidence="8">
        <text>L-threonyl-[protein] + ATP = O-phospho-L-threonyl-[protein] + ADP + H(+)</text>
        <dbReference type="Rhea" id="RHEA:46608"/>
        <dbReference type="Rhea" id="RHEA-COMP:11060"/>
        <dbReference type="Rhea" id="RHEA-COMP:11605"/>
        <dbReference type="ChEBI" id="CHEBI:15378"/>
        <dbReference type="ChEBI" id="CHEBI:30013"/>
        <dbReference type="ChEBI" id="CHEBI:30616"/>
        <dbReference type="ChEBI" id="CHEBI:61977"/>
        <dbReference type="ChEBI" id="CHEBI:456216"/>
        <dbReference type="EC" id="2.7.11.22"/>
    </reaction>
</comment>
<dbReference type="GO" id="GO:0005634">
    <property type="term" value="C:nucleus"/>
    <property type="evidence" value="ECO:0007669"/>
    <property type="project" value="TreeGrafter"/>
</dbReference>
<dbReference type="AlphaFoldDB" id="A0A9P1IUW9"/>
<accession>A0A9P1IUW9</accession>
<proteinExistence type="inferred from homology"/>
<name>A0A9P1IUW9_9PELO</name>
<dbReference type="InterPro" id="IPR008271">
    <property type="entry name" value="Ser/Thr_kinase_AS"/>
</dbReference>
<dbReference type="FunFam" id="3.30.200.20:FF:000049">
    <property type="entry name" value="cyclin-dependent kinase-like 1 isoform X1"/>
    <property type="match status" value="1"/>
</dbReference>
<evidence type="ECO:0000256" key="4">
    <source>
        <dbReference type="ARBA" id="ARBA00022679"/>
    </source>
</evidence>
<dbReference type="SUPFAM" id="SSF56112">
    <property type="entry name" value="Protein kinase-like (PK-like)"/>
    <property type="match status" value="1"/>
</dbReference>
<evidence type="ECO:0000256" key="5">
    <source>
        <dbReference type="ARBA" id="ARBA00022741"/>
    </source>
</evidence>
<protein>
    <recommendedName>
        <fullName evidence="2">cyclin-dependent kinase</fullName>
        <ecNumber evidence="2">2.7.11.22</ecNumber>
    </recommendedName>
</protein>
<dbReference type="InterPro" id="IPR000719">
    <property type="entry name" value="Prot_kinase_dom"/>
</dbReference>
<keyword evidence="3" id="KW-0723">Serine/threonine-protein kinase</keyword>
<dbReference type="InterPro" id="IPR017441">
    <property type="entry name" value="Protein_kinase_ATP_BS"/>
</dbReference>
<evidence type="ECO:0000256" key="1">
    <source>
        <dbReference type="ARBA" id="ARBA00006485"/>
    </source>
</evidence>
<dbReference type="SMART" id="SM00220">
    <property type="entry name" value="S_TKc"/>
    <property type="match status" value="1"/>
</dbReference>
<dbReference type="FunFam" id="1.10.510.10:FF:000624">
    <property type="entry name" value="Mitogen-activated protein kinase"/>
    <property type="match status" value="1"/>
</dbReference>
<dbReference type="PROSITE" id="PS00107">
    <property type="entry name" value="PROTEIN_KINASE_ATP"/>
    <property type="match status" value="1"/>
</dbReference>
<evidence type="ECO:0000256" key="3">
    <source>
        <dbReference type="ARBA" id="ARBA00022527"/>
    </source>
</evidence>
<dbReference type="CDD" id="cd07847">
    <property type="entry name" value="STKc_CDKL1_4"/>
    <property type="match status" value="1"/>
</dbReference>
<sequence length="562" mass="65095">MKFLILISQFVFVIYSCDVPIDCGCSAITAITKEKLLATASSTQMQKKFTNSTVFQPASYKVTGSCKNSTITFNCGDLTKSGISELYWIYGDNSYYYGQLNLYQPTFKTNNLICNTSVSEKWIFCAFSYLVIHIAEEASGCFKNGVWRRKSLRMLLEKDVYRFWLIWSRKQVQKIVKMKRTSEDMVFAEIEALTVMENNLFFPLRSNSRRRCEAMDKYERISKLGEGSYGVVFKCKNKENGQIVAIKKFVETEDDPHIKKIALREIRMLKQLKHQNLVGLIEVFKRNRKLHLVFELCDRTVLHELEKNPTGVNDDLIKKIIFQLLEALRFCHNHKCIHRDVKPENIFLTRNDQVKLGDFGFARIINTTEMYTDYVATRWYRSPELLVGDIQYGPPVDIWAVGCVYAELLTGEALWPGRSDIDQLFLIRKTLGEFLPRHLTIFRNNQFFYGLSIPEPEHQEPLASKLPNASSGQLDFLYKCFEMSPDRRWSCSELMQHPIFQNWTLRLRLDTENATSSSGGQIQKKSPNYLPLLNGNSTNLVSKNFSLQANHNNNNRSYLPNI</sequence>
<dbReference type="PROSITE" id="PS51257">
    <property type="entry name" value="PROKAR_LIPOPROTEIN"/>
    <property type="match status" value="1"/>
</dbReference>
<evidence type="ECO:0000256" key="8">
    <source>
        <dbReference type="ARBA" id="ARBA00047811"/>
    </source>
</evidence>
<reference evidence="13" key="1">
    <citation type="submission" date="2022-11" db="EMBL/GenBank/DDBJ databases">
        <authorList>
            <person name="Kikuchi T."/>
        </authorList>
    </citation>
    <scope>NUCLEOTIDE SEQUENCE</scope>
    <source>
        <strain evidence="13">PS1010</strain>
    </source>
</reference>
<comment type="catalytic activity">
    <reaction evidence="9">
        <text>L-seryl-[protein] + ATP = O-phospho-L-seryl-[protein] + ADP + H(+)</text>
        <dbReference type="Rhea" id="RHEA:17989"/>
        <dbReference type="Rhea" id="RHEA-COMP:9863"/>
        <dbReference type="Rhea" id="RHEA-COMP:11604"/>
        <dbReference type="ChEBI" id="CHEBI:15378"/>
        <dbReference type="ChEBI" id="CHEBI:29999"/>
        <dbReference type="ChEBI" id="CHEBI:30616"/>
        <dbReference type="ChEBI" id="CHEBI:83421"/>
        <dbReference type="ChEBI" id="CHEBI:456216"/>
        <dbReference type="EC" id="2.7.11.22"/>
    </reaction>
</comment>
<dbReference type="Gene3D" id="1.10.510.10">
    <property type="entry name" value="Transferase(Phosphotransferase) domain 1"/>
    <property type="match status" value="1"/>
</dbReference>
<dbReference type="PROSITE" id="PS50011">
    <property type="entry name" value="PROTEIN_KINASE_DOM"/>
    <property type="match status" value="1"/>
</dbReference>
<dbReference type="Gene3D" id="3.30.200.20">
    <property type="entry name" value="Phosphorylase Kinase, domain 1"/>
    <property type="match status" value="1"/>
</dbReference>
<dbReference type="EMBL" id="CANHGI010000005">
    <property type="protein sequence ID" value="CAI5451504.1"/>
    <property type="molecule type" value="Genomic_DNA"/>
</dbReference>
<comment type="caution">
    <text evidence="13">The sequence shown here is derived from an EMBL/GenBank/DDBJ whole genome shotgun (WGS) entry which is preliminary data.</text>
</comment>
<dbReference type="GO" id="GO:0004693">
    <property type="term" value="F:cyclin-dependent protein serine/threonine kinase activity"/>
    <property type="evidence" value="ECO:0007669"/>
    <property type="project" value="UniProtKB-EC"/>
</dbReference>
<feature type="signal peptide" evidence="11">
    <location>
        <begin position="1"/>
        <end position="16"/>
    </location>
</feature>
<keyword evidence="5 10" id="KW-0547">Nucleotide-binding</keyword>
<feature type="binding site" evidence="10">
    <location>
        <position position="248"/>
    </location>
    <ligand>
        <name>ATP</name>
        <dbReference type="ChEBI" id="CHEBI:30616"/>
    </ligand>
</feature>
<dbReference type="Proteomes" id="UP001152747">
    <property type="component" value="Unassembled WGS sequence"/>
</dbReference>
<organism evidence="13 14">
    <name type="scientific">Caenorhabditis angaria</name>
    <dbReference type="NCBI Taxonomy" id="860376"/>
    <lineage>
        <taxon>Eukaryota</taxon>
        <taxon>Metazoa</taxon>
        <taxon>Ecdysozoa</taxon>
        <taxon>Nematoda</taxon>
        <taxon>Chromadorea</taxon>
        <taxon>Rhabditida</taxon>
        <taxon>Rhabditina</taxon>
        <taxon>Rhabditomorpha</taxon>
        <taxon>Rhabditoidea</taxon>
        <taxon>Rhabditidae</taxon>
        <taxon>Peloderinae</taxon>
        <taxon>Caenorhabditis</taxon>
    </lineage>
</organism>
<dbReference type="PROSITE" id="PS00108">
    <property type="entry name" value="PROTEIN_KINASE_ST"/>
    <property type="match status" value="1"/>
</dbReference>
<feature type="domain" description="Protein kinase" evidence="12">
    <location>
        <begin position="218"/>
        <end position="500"/>
    </location>
</feature>
<keyword evidence="14" id="KW-1185">Reference proteome</keyword>